<comment type="caution">
    <text evidence="3">The sequence shown here is derived from an EMBL/GenBank/DDBJ whole genome shotgun (WGS) entry which is preliminary data.</text>
</comment>
<accession>A0ABW5BQ56</accession>
<proteinExistence type="predicted"/>
<protein>
    <submittedName>
        <fullName evidence="3">DUF3298 domain-containing protein</fullName>
    </submittedName>
</protein>
<feature type="domain" description="Deacetylase PdaC" evidence="2">
    <location>
        <begin position="13"/>
        <end position="89"/>
    </location>
</feature>
<gene>
    <name evidence="3" type="ORF">ACFSKK_00920</name>
</gene>
<dbReference type="RefSeq" id="WP_379050874.1">
    <property type="nucleotide sequence ID" value="NZ_JBHUIK010000001.1"/>
</dbReference>
<name>A0ABW5BQ56_9BACI</name>
<evidence type="ECO:0000259" key="2">
    <source>
        <dbReference type="Pfam" id="PF13739"/>
    </source>
</evidence>
<dbReference type="InterPro" id="IPR025303">
    <property type="entry name" value="PdaC"/>
</dbReference>
<dbReference type="EMBL" id="JBHUIK010000001">
    <property type="protein sequence ID" value="MFD2212268.1"/>
    <property type="molecule type" value="Genomic_DNA"/>
</dbReference>
<dbReference type="InterPro" id="IPR021729">
    <property type="entry name" value="DUF3298"/>
</dbReference>
<dbReference type="Proteomes" id="UP001597318">
    <property type="component" value="Unassembled WGS sequence"/>
</dbReference>
<keyword evidence="4" id="KW-1185">Reference proteome</keyword>
<evidence type="ECO:0000259" key="1">
    <source>
        <dbReference type="Pfam" id="PF11738"/>
    </source>
</evidence>
<dbReference type="Gene3D" id="3.30.565.40">
    <property type="entry name" value="Fervidobacterium nodosum Rt17-B1 like"/>
    <property type="match status" value="1"/>
</dbReference>
<evidence type="ECO:0000313" key="4">
    <source>
        <dbReference type="Proteomes" id="UP001597318"/>
    </source>
</evidence>
<dbReference type="Pfam" id="PF11738">
    <property type="entry name" value="DUF3298"/>
    <property type="match status" value="1"/>
</dbReference>
<sequence>MKTLTVSTEPKQTIYYPKVSNMTNQQLQRQINHNIVVEVQQLINKQVGNMPTTVEEMLGYYEIKNNQRQVLSLSLSNYTYHFHAAHGMTYLKSLTFDLKKGKKCELKDLFKPGVDYVKRLSDIINLQIKQRDLPLLNGFTSIQPNQDFYIADKALVIYFQLYEITPYVYGFPMFPISVYDIQDLIDESGPLGRMAVNE</sequence>
<dbReference type="Pfam" id="PF13739">
    <property type="entry name" value="PdaC"/>
    <property type="match status" value="1"/>
</dbReference>
<evidence type="ECO:0000313" key="3">
    <source>
        <dbReference type="EMBL" id="MFD2212268.1"/>
    </source>
</evidence>
<feature type="domain" description="DUF3298" evidence="1">
    <location>
        <begin position="107"/>
        <end position="177"/>
    </location>
</feature>
<organism evidence="3 4">
    <name type="scientific">Metabacillus endolithicus</name>
    <dbReference type="NCBI Taxonomy" id="1535204"/>
    <lineage>
        <taxon>Bacteria</taxon>
        <taxon>Bacillati</taxon>
        <taxon>Bacillota</taxon>
        <taxon>Bacilli</taxon>
        <taxon>Bacillales</taxon>
        <taxon>Bacillaceae</taxon>
        <taxon>Metabacillus</taxon>
    </lineage>
</organism>
<dbReference type="InterPro" id="IPR037126">
    <property type="entry name" value="PdaC/RsiV-like_sf"/>
</dbReference>
<reference evidence="4" key="1">
    <citation type="journal article" date="2019" name="Int. J. Syst. Evol. Microbiol.">
        <title>The Global Catalogue of Microorganisms (GCM) 10K type strain sequencing project: providing services to taxonomists for standard genome sequencing and annotation.</title>
        <authorList>
            <consortium name="The Broad Institute Genomics Platform"/>
            <consortium name="The Broad Institute Genome Sequencing Center for Infectious Disease"/>
            <person name="Wu L."/>
            <person name="Ma J."/>
        </authorList>
    </citation>
    <scope>NUCLEOTIDE SEQUENCE [LARGE SCALE GENOMIC DNA]</scope>
    <source>
        <strain evidence="4">CGMCC 1.15474</strain>
    </source>
</reference>
<dbReference type="Gene3D" id="3.90.640.20">
    <property type="entry name" value="Heat-shock cognate protein, ATPase"/>
    <property type="match status" value="1"/>
</dbReference>